<gene>
    <name evidence="3" type="primary">rpiA</name>
    <name evidence="4" type="ORF">EV207_11133</name>
</gene>
<dbReference type="GO" id="GO:0006014">
    <property type="term" value="P:D-ribose metabolic process"/>
    <property type="evidence" value="ECO:0007669"/>
    <property type="project" value="TreeGrafter"/>
</dbReference>
<evidence type="ECO:0000256" key="2">
    <source>
        <dbReference type="ARBA" id="ARBA00023235"/>
    </source>
</evidence>
<dbReference type="NCBIfam" id="TIGR00021">
    <property type="entry name" value="rpiA"/>
    <property type="match status" value="1"/>
</dbReference>
<dbReference type="GO" id="GO:0004751">
    <property type="term" value="F:ribose-5-phosphate isomerase activity"/>
    <property type="evidence" value="ECO:0007669"/>
    <property type="project" value="UniProtKB-UniRule"/>
</dbReference>
<dbReference type="EC" id="5.3.1.6" evidence="3"/>
<evidence type="ECO:0000313" key="5">
    <source>
        <dbReference type="Proteomes" id="UP000295416"/>
    </source>
</evidence>
<keyword evidence="2 3" id="KW-0413">Isomerase</keyword>
<organism evidence="4 5">
    <name type="scientific">Scopulibacillus darangshiensis</name>
    <dbReference type="NCBI Taxonomy" id="442528"/>
    <lineage>
        <taxon>Bacteria</taxon>
        <taxon>Bacillati</taxon>
        <taxon>Bacillota</taxon>
        <taxon>Bacilli</taxon>
        <taxon>Bacillales</taxon>
        <taxon>Sporolactobacillaceae</taxon>
        <taxon>Scopulibacillus</taxon>
    </lineage>
</organism>
<evidence type="ECO:0000313" key="4">
    <source>
        <dbReference type="EMBL" id="TCP29233.1"/>
    </source>
</evidence>
<dbReference type="EMBL" id="SLXK01000011">
    <property type="protein sequence ID" value="TCP29233.1"/>
    <property type="molecule type" value="Genomic_DNA"/>
</dbReference>
<comment type="catalytic activity">
    <reaction evidence="1 3">
        <text>aldehydo-D-ribose 5-phosphate = D-ribulose 5-phosphate</text>
        <dbReference type="Rhea" id="RHEA:14657"/>
        <dbReference type="ChEBI" id="CHEBI:58121"/>
        <dbReference type="ChEBI" id="CHEBI:58273"/>
        <dbReference type="EC" id="5.3.1.6"/>
    </reaction>
</comment>
<comment type="caution">
    <text evidence="4">The sequence shown here is derived from an EMBL/GenBank/DDBJ whole genome shotgun (WGS) entry which is preliminary data.</text>
</comment>
<dbReference type="NCBIfam" id="NF001924">
    <property type="entry name" value="PRK00702.1"/>
    <property type="match status" value="1"/>
</dbReference>
<evidence type="ECO:0000256" key="3">
    <source>
        <dbReference type="HAMAP-Rule" id="MF_00170"/>
    </source>
</evidence>
<dbReference type="SUPFAM" id="SSF75445">
    <property type="entry name" value="D-ribose-5-phosphate isomerase (RpiA), lid domain"/>
    <property type="match status" value="1"/>
</dbReference>
<dbReference type="HAMAP" id="MF_00170">
    <property type="entry name" value="Rib_5P_isom_A"/>
    <property type="match status" value="1"/>
</dbReference>
<reference evidence="4 5" key="1">
    <citation type="submission" date="2019-03" db="EMBL/GenBank/DDBJ databases">
        <title>Genomic Encyclopedia of Type Strains, Phase IV (KMG-IV): sequencing the most valuable type-strain genomes for metagenomic binning, comparative biology and taxonomic classification.</title>
        <authorList>
            <person name="Goeker M."/>
        </authorList>
    </citation>
    <scope>NUCLEOTIDE SEQUENCE [LARGE SCALE GENOMIC DNA]</scope>
    <source>
        <strain evidence="4 5">DSM 19377</strain>
    </source>
</reference>
<dbReference type="InterPro" id="IPR020672">
    <property type="entry name" value="Ribose5P_isomerase_typA_subgr"/>
</dbReference>
<name>A0A4R2P3G3_9BACL</name>
<dbReference type="InterPro" id="IPR004788">
    <property type="entry name" value="Ribose5P_isomerase_type_A"/>
</dbReference>
<feature type="binding site" evidence="3">
    <location>
        <begin position="85"/>
        <end position="88"/>
    </location>
    <ligand>
        <name>substrate</name>
    </ligand>
</feature>
<dbReference type="PANTHER" id="PTHR11934:SF0">
    <property type="entry name" value="RIBOSE-5-PHOSPHATE ISOMERASE"/>
    <property type="match status" value="1"/>
</dbReference>
<accession>A0A4R2P3G3</accession>
<comment type="subunit">
    <text evidence="3">Homodimer.</text>
</comment>
<dbReference type="CDD" id="cd01398">
    <property type="entry name" value="RPI_A"/>
    <property type="match status" value="1"/>
</dbReference>
<proteinExistence type="inferred from homology"/>
<dbReference type="RefSeq" id="WP_132745890.1">
    <property type="nucleotide sequence ID" value="NZ_SLXK01000011.1"/>
</dbReference>
<comment type="pathway">
    <text evidence="3">Carbohydrate degradation; pentose phosphate pathway; D-ribose 5-phosphate from D-ribulose 5-phosphate (non-oxidative stage): step 1/1.</text>
</comment>
<feature type="binding site" evidence="3">
    <location>
        <begin position="29"/>
        <end position="32"/>
    </location>
    <ligand>
        <name>substrate</name>
    </ligand>
</feature>
<dbReference type="Proteomes" id="UP000295416">
    <property type="component" value="Unassembled WGS sequence"/>
</dbReference>
<dbReference type="UniPathway" id="UPA00115">
    <property type="reaction ID" value="UER00412"/>
</dbReference>
<comment type="function">
    <text evidence="3">Catalyzes the reversible conversion of ribose-5-phosphate to ribulose 5-phosphate.</text>
</comment>
<dbReference type="Gene3D" id="3.40.50.1360">
    <property type="match status" value="1"/>
</dbReference>
<dbReference type="Gene3D" id="3.30.70.260">
    <property type="match status" value="1"/>
</dbReference>
<sequence length="227" mass="24798">MDRKSYEKQLVGERAADYIRDGMIVGLGTGSTIAFTIKKLGERLKRETLNITCVSTSNQTSELAKSLGIPMKELNEVSHIDLTIDGVDEFDPQLNGIKGGGGALLFEKIVAKASKSNIWVADGSKEVDILGAFPLPVEVLPFGSQHTARAIREKGLDPKLRMDGENPYRTDSRNFILDCHIGKITEPERLSQWLNALPGVIENGLFINIVGKVLIPEGDNDVKVIGK</sequence>
<dbReference type="FunFam" id="3.40.50.1360:FF:000001">
    <property type="entry name" value="Ribose-5-phosphate isomerase A"/>
    <property type="match status" value="1"/>
</dbReference>
<dbReference type="GO" id="GO:0005829">
    <property type="term" value="C:cytosol"/>
    <property type="evidence" value="ECO:0007669"/>
    <property type="project" value="TreeGrafter"/>
</dbReference>
<evidence type="ECO:0000256" key="1">
    <source>
        <dbReference type="ARBA" id="ARBA00001713"/>
    </source>
</evidence>
<protein>
    <recommendedName>
        <fullName evidence="3">Ribose-5-phosphate isomerase A</fullName>
        <ecNumber evidence="3">5.3.1.6</ecNumber>
    </recommendedName>
    <alternativeName>
        <fullName evidence="3">Phosphoriboisomerase A</fullName>
        <shortName evidence="3">PRI</shortName>
    </alternativeName>
</protein>
<dbReference type="SUPFAM" id="SSF100950">
    <property type="entry name" value="NagB/RpiA/CoA transferase-like"/>
    <property type="match status" value="1"/>
</dbReference>
<dbReference type="GO" id="GO:0009052">
    <property type="term" value="P:pentose-phosphate shunt, non-oxidative branch"/>
    <property type="evidence" value="ECO:0007669"/>
    <property type="project" value="UniProtKB-UniRule"/>
</dbReference>
<dbReference type="PANTHER" id="PTHR11934">
    <property type="entry name" value="RIBOSE-5-PHOSPHATE ISOMERASE"/>
    <property type="match status" value="1"/>
</dbReference>
<dbReference type="OrthoDB" id="5870696at2"/>
<feature type="active site" description="Proton acceptor" evidence="3">
    <location>
        <position position="107"/>
    </location>
</feature>
<dbReference type="Pfam" id="PF06026">
    <property type="entry name" value="Rib_5-P_isom_A"/>
    <property type="match status" value="1"/>
</dbReference>
<feature type="binding site" evidence="3">
    <location>
        <position position="125"/>
    </location>
    <ligand>
        <name>substrate</name>
    </ligand>
</feature>
<keyword evidence="5" id="KW-1185">Reference proteome</keyword>
<comment type="similarity">
    <text evidence="3">Belongs to the ribose 5-phosphate isomerase family.</text>
</comment>
<dbReference type="InterPro" id="IPR037171">
    <property type="entry name" value="NagB/RpiA_transferase-like"/>
</dbReference>
<dbReference type="AlphaFoldDB" id="A0A4R2P3G3"/>
<feature type="binding site" evidence="3">
    <location>
        <begin position="98"/>
        <end position="101"/>
    </location>
    <ligand>
        <name>substrate</name>
    </ligand>
</feature>